<dbReference type="RefSeq" id="WP_188830986.1">
    <property type="nucleotide sequence ID" value="NZ_BMMW01000006.1"/>
</dbReference>
<keyword evidence="2" id="KW-1003">Cell membrane</keyword>
<dbReference type="Gene3D" id="3.40.50.300">
    <property type="entry name" value="P-loop containing nucleotide triphosphate hydrolases"/>
    <property type="match status" value="1"/>
</dbReference>
<dbReference type="Pfam" id="PF00005">
    <property type="entry name" value="ABC_tran"/>
    <property type="match status" value="1"/>
</dbReference>
<name>A0A917QT55_9NOCA</name>
<reference evidence="8" key="2">
    <citation type="submission" date="2020-09" db="EMBL/GenBank/DDBJ databases">
        <authorList>
            <person name="Sun Q."/>
            <person name="Zhou Y."/>
        </authorList>
    </citation>
    <scope>NUCLEOTIDE SEQUENCE</scope>
    <source>
        <strain evidence="8">CGMCC 4.7278</strain>
    </source>
</reference>
<dbReference type="GO" id="GO:0005524">
    <property type="term" value="F:ATP binding"/>
    <property type="evidence" value="ECO:0007669"/>
    <property type="project" value="UniProtKB-KW"/>
</dbReference>
<keyword evidence="9" id="KW-1185">Reference proteome</keyword>
<comment type="caution">
    <text evidence="8">The sequence shown here is derived from an EMBL/GenBank/DDBJ whole genome shotgun (WGS) entry which is preliminary data.</text>
</comment>
<dbReference type="CDD" id="cd03256">
    <property type="entry name" value="ABC_PhnC_transporter"/>
    <property type="match status" value="1"/>
</dbReference>
<evidence type="ECO:0000256" key="2">
    <source>
        <dbReference type="ARBA" id="ARBA00022475"/>
    </source>
</evidence>
<protein>
    <submittedName>
        <fullName evidence="8">Phosphonates import ATP-binding protein PhnC</fullName>
    </submittedName>
</protein>
<dbReference type="PANTHER" id="PTHR43166">
    <property type="entry name" value="AMINO ACID IMPORT ATP-BINDING PROTEIN"/>
    <property type="match status" value="1"/>
</dbReference>
<keyword evidence="5" id="KW-1278">Translocase</keyword>
<dbReference type="Proteomes" id="UP000612956">
    <property type="component" value="Unassembled WGS sequence"/>
</dbReference>
<accession>A0A917QT55</accession>
<organism evidence="8 9">
    <name type="scientific">Nocardia camponoti</name>
    <dbReference type="NCBI Taxonomy" id="1616106"/>
    <lineage>
        <taxon>Bacteria</taxon>
        <taxon>Bacillati</taxon>
        <taxon>Actinomycetota</taxon>
        <taxon>Actinomycetes</taxon>
        <taxon>Mycobacteriales</taxon>
        <taxon>Nocardiaceae</taxon>
        <taxon>Nocardia</taxon>
    </lineage>
</organism>
<keyword evidence="3" id="KW-0547">Nucleotide-binding</keyword>
<sequence length="274" mass="29278">MTNRQQPVAPAGVVLDNVSVRYPNGVVGLDQVSLSIAPGELVAVVGLSGAGKSTLIRAINGLVPVTDGAITVGHRELRSASGTVLRGKELRALRAEVGMIFQSFNLAGRTSVLNNVLMGRLYHTPLWRSVIGAWRSGDVELAMQALERVEIVAKAYEKAANLSGGQQQRVAIARTLAQSPQVILADEPVASLDPPTSHVVMRDLQRINAELGITVVINLHFLDLAREYGQRLIGLRAGRVVFDGPGSDADESVFERIYGRSLTGEDVMDAKAAL</sequence>
<evidence type="ECO:0000313" key="8">
    <source>
        <dbReference type="EMBL" id="GGK67242.1"/>
    </source>
</evidence>
<dbReference type="GO" id="GO:0016020">
    <property type="term" value="C:membrane"/>
    <property type="evidence" value="ECO:0007669"/>
    <property type="project" value="InterPro"/>
</dbReference>
<keyword evidence="1" id="KW-0813">Transport</keyword>
<dbReference type="EMBL" id="BMMW01000006">
    <property type="protein sequence ID" value="GGK67242.1"/>
    <property type="molecule type" value="Genomic_DNA"/>
</dbReference>
<dbReference type="GO" id="GO:0015416">
    <property type="term" value="F:ABC-type phosphonate transporter activity"/>
    <property type="evidence" value="ECO:0007669"/>
    <property type="project" value="InterPro"/>
</dbReference>
<dbReference type="InterPro" id="IPR017871">
    <property type="entry name" value="ABC_transporter-like_CS"/>
</dbReference>
<dbReference type="PROSITE" id="PS00211">
    <property type="entry name" value="ABC_TRANSPORTER_1"/>
    <property type="match status" value="1"/>
</dbReference>
<proteinExistence type="predicted"/>
<evidence type="ECO:0000256" key="4">
    <source>
        <dbReference type="ARBA" id="ARBA00022840"/>
    </source>
</evidence>
<dbReference type="InterPro" id="IPR027417">
    <property type="entry name" value="P-loop_NTPase"/>
</dbReference>
<dbReference type="SUPFAM" id="SSF52540">
    <property type="entry name" value="P-loop containing nucleoside triphosphate hydrolases"/>
    <property type="match status" value="1"/>
</dbReference>
<dbReference type="InterPro" id="IPR003439">
    <property type="entry name" value="ABC_transporter-like_ATP-bd"/>
</dbReference>
<dbReference type="PROSITE" id="PS50893">
    <property type="entry name" value="ABC_TRANSPORTER_2"/>
    <property type="match status" value="1"/>
</dbReference>
<dbReference type="InterPro" id="IPR012693">
    <property type="entry name" value="ABC_transpr_PhnC"/>
</dbReference>
<feature type="domain" description="ABC transporter" evidence="7">
    <location>
        <begin position="13"/>
        <end position="262"/>
    </location>
</feature>
<dbReference type="NCBIfam" id="TIGR02315">
    <property type="entry name" value="ABC_phnC"/>
    <property type="match status" value="1"/>
</dbReference>
<dbReference type="SMART" id="SM00382">
    <property type="entry name" value="AAA"/>
    <property type="match status" value="1"/>
</dbReference>
<evidence type="ECO:0000259" key="7">
    <source>
        <dbReference type="PROSITE" id="PS50893"/>
    </source>
</evidence>
<evidence type="ECO:0000256" key="5">
    <source>
        <dbReference type="ARBA" id="ARBA00022967"/>
    </source>
</evidence>
<keyword evidence="6" id="KW-0472">Membrane</keyword>
<dbReference type="InterPro" id="IPR050086">
    <property type="entry name" value="MetN_ABC_transporter-like"/>
</dbReference>
<evidence type="ECO:0000256" key="1">
    <source>
        <dbReference type="ARBA" id="ARBA00022448"/>
    </source>
</evidence>
<evidence type="ECO:0000256" key="3">
    <source>
        <dbReference type="ARBA" id="ARBA00022741"/>
    </source>
</evidence>
<dbReference type="GO" id="GO:0016887">
    <property type="term" value="F:ATP hydrolysis activity"/>
    <property type="evidence" value="ECO:0007669"/>
    <property type="project" value="InterPro"/>
</dbReference>
<evidence type="ECO:0000313" key="9">
    <source>
        <dbReference type="Proteomes" id="UP000612956"/>
    </source>
</evidence>
<dbReference type="InterPro" id="IPR003593">
    <property type="entry name" value="AAA+_ATPase"/>
</dbReference>
<dbReference type="PANTHER" id="PTHR43166:SF6">
    <property type="entry name" value="PHOSPHONATES IMPORT ATP-BINDING PROTEIN PHNC"/>
    <property type="match status" value="1"/>
</dbReference>
<gene>
    <name evidence="8" type="primary">phnC</name>
    <name evidence="8" type="ORF">GCM10011591_44240</name>
</gene>
<evidence type="ECO:0000256" key="6">
    <source>
        <dbReference type="ARBA" id="ARBA00023136"/>
    </source>
</evidence>
<dbReference type="AlphaFoldDB" id="A0A917QT55"/>
<reference evidence="8" key="1">
    <citation type="journal article" date="2014" name="Int. J. Syst. Evol. Microbiol.">
        <title>Complete genome sequence of Corynebacterium casei LMG S-19264T (=DSM 44701T), isolated from a smear-ripened cheese.</title>
        <authorList>
            <consortium name="US DOE Joint Genome Institute (JGI-PGF)"/>
            <person name="Walter F."/>
            <person name="Albersmeier A."/>
            <person name="Kalinowski J."/>
            <person name="Ruckert C."/>
        </authorList>
    </citation>
    <scope>NUCLEOTIDE SEQUENCE</scope>
    <source>
        <strain evidence="8">CGMCC 4.7278</strain>
    </source>
</reference>
<keyword evidence="4 8" id="KW-0067">ATP-binding</keyword>